<accession>H0EZ39</accession>
<dbReference type="InParanoid" id="H0EZ39"/>
<dbReference type="OrthoDB" id="10006572at2759"/>
<comment type="caution">
    <text evidence="2">The sequence shown here is derived from an EMBL/GenBank/DDBJ whole genome shotgun (WGS) entry which is preliminary data.</text>
</comment>
<organism evidence="2 3">
    <name type="scientific">Glarea lozoyensis (strain ATCC 74030 / MF5533)</name>
    <dbReference type="NCBI Taxonomy" id="1104152"/>
    <lineage>
        <taxon>Eukaryota</taxon>
        <taxon>Fungi</taxon>
        <taxon>Dikarya</taxon>
        <taxon>Ascomycota</taxon>
        <taxon>Pezizomycotina</taxon>
        <taxon>Leotiomycetes</taxon>
        <taxon>Helotiales</taxon>
        <taxon>Helotiaceae</taxon>
        <taxon>Glarea</taxon>
    </lineage>
</organism>
<reference evidence="2 3" key="1">
    <citation type="journal article" date="2012" name="Eukaryot. Cell">
        <title>Genome sequence of the fungus Glarea lozoyensis: the first genome sequence of a species from the Helotiaceae family.</title>
        <authorList>
            <person name="Youssar L."/>
            <person name="Gruening B.A."/>
            <person name="Erxleben A."/>
            <person name="Guenther S."/>
            <person name="Huettel W."/>
        </authorList>
    </citation>
    <scope>NUCLEOTIDE SEQUENCE [LARGE SCALE GENOMIC DNA]</scope>
    <source>
        <strain evidence="3">ATCC 74030 / MF5533</strain>
    </source>
</reference>
<evidence type="ECO:0000313" key="2">
    <source>
        <dbReference type="EMBL" id="EHK96193.1"/>
    </source>
</evidence>
<gene>
    <name evidence="2" type="ORF">M7I_8101</name>
</gene>
<dbReference type="HOGENOM" id="CLU_1815993_0_0_1"/>
<keyword evidence="3" id="KW-1185">Reference proteome</keyword>
<name>H0EZ39_GLAL7</name>
<dbReference type="EMBL" id="AGUE01000270">
    <property type="protein sequence ID" value="EHK96193.1"/>
    <property type="molecule type" value="Genomic_DNA"/>
</dbReference>
<evidence type="ECO:0000256" key="1">
    <source>
        <dbReference type="SAM" id="MobiDB-lite"/>
    </source>
</evidence>
<evidence type="ECO:0000313" key="3">
    <source>
        <dbReference type="Proteomes" id="UP000005446"/>
    </source>
</evidence>
<protein>
    <submittedName>
        <fullName evidence="2">Uncharacterized protein</fullName>
    </submittedName>
</protein>
<feature type="compositionally biased region" description="Acidic residues" evidence="1">
    <location>
        <begin position="121"/>
        <end position="131"/>
    </location>
</feature>
<dbReference type="Proteomes" id="UP000005446">
    <property type="component" value="Unassembled WGS sequence"/>
</dbReference>
<feature type="region of interest" description="Disordered" evidence="1">
    <location>
        <begin position="85"/>
        <end position="142"/>
    </location>
</feature>
<sequence length="142" mass="16275">MTGDVWIAEEVSKRQEWTESGVEQRVKELEWVVELPAQDDEDRVWEVTECEDDIAKPTSTKVEANAAELDEEGYETVSNWVEERHDHHESVDELSNLNDLRPTEHGTYSPSPPPGTKEGEWEALDVTDGDGFDYTQLTERLK</sequence>
<proteinExistence type="predicted"/>
<dbReference type="AlphaFoldDB" id="H0EZ39"/>